<dbReference type="AlphaFoldDB" id="A0AAD6TRQ2"/>
<dbReference type="SUPFAM" id="SSF53335">
    <property type="entry name" value="S-adenosyl-L-methionine-dependent methyltransferases"/>
    <property type="match status" value="1"/>
</dbReference>
<dbReference type="Pfam" id="PF13489">
    <property type="entry name" value="Methyltransf_23"/>
    <property type="match status" value="1"/>
</dbReference>
<evidence type="ECO:0000313" key="1">
    <source>
        <dbReference type="EMBL" id="KAJ7076204.1"/>
    </source>
</evidence>
<dbReference type="InterPro" id="IPR029063">
    <property type="entry name" value="SAM-dependent_MTases_sf"/>
</dbReference>
<accession>A0AAD6TRQ2</accession>
<keyword evidence="1" id="KW-0808">Transferase</keyword>
<dbReference type="GO" id="GO:0032259">
    <property type="term" value="P:methylation"/>
    <property type="evidence" value="ECO:0007669"/>
    <property type="project" value="UniProtKB-KW"/>
</dbReference>
<name>A0AAD6TRQ2_9AGAR</name>
<gene>
    <name evidence="1" type="ORF">B0H15DRAFT_603022</name>
</gene>
<sequence>MSDPEGPPYILSARDKSAEFQRLDAMHDAISHYFGGELGPAPVTELAPRRILDLGCGSGAWAIQAARQFPEAEVVAVDITVLPDRELPGNMRFHQADLTEAFSVEPGAFNVVHARFVMSHLPNGKEMIGRAAQLVTPGGLLIIEDMDISSTAGTGGPAIFRVISHFIKFLRARGADAEIGSKLEAILNAQSSLEDVNIMQVTVPFAGNSSDSAKNALGVAMKMSAAGAIAAAHGLPTEIVQQYNEELDRCGCEVTIYFCWARVS</sequence>
<evidence type="ECO:0000313" key="2">
    <source>
        <dbReference type="Proteomes" id="UP001222325"/>
    </source>
</evidence>
<dbReference type="GO" id="GO:0008168">
    <property type="term" value="F:methyltransferase activity"/>
    <property type="evidence" value="ECO:0007669"/>
    <property type="project" value="UniProtKB-KW"/>
</dbReference>
<proteinExistence type="predicted"/>
<dbReference type="PANTHER" id="PTHR43591:SF24">
    <property type="entry name" value="2-METHOXY-6-POLYPRENYL-1,4-BENZOQUINOL METHYLASE, MITOCHONDRIAL"/>
    <property type="match status" value="1"/>
</dbReference>
<dbReference type="CDD" id="cd02440">
    <property type="entry name" value="AdoMet_MTases"/>
    <property type="match status" value="1"/>
</dbReference>
<keyword evidence="2" id="KW-1185">Reference proteome</keyword>
<keyword evidence="1" id="KW-0489">Methyltransferase</keyword>
<organism evidence="1 2">
    <name type="scientific">Mycena belliarum</name>
    <dbReference type="NCBI Taxonomy" id="1033014"/>
    <lineage>
        <taxon>Eukaryota</taxon>
        <taxon>Fungi</taxon>
        <taxon>Dikarya</taxon>
        <taxon>Basidiomycota</taxon>
        <taxon>Agaricomycotina</taxon>
        <taxon>Agaricomycetes</taxon>
        <taxon>Agaricomycetidae</taxon>
        <taxon>Agaricales</taxon>
        <taxon>Marasmiineae</taxon>
        <taxon>Mycenaceae</taxon>
        <taxon>Mycena</taxon>
    </lineage>
</organism>
<comment type="caution">
    <text evidence="1">The sequence shown here is derived from an EMBL/GenBank/DDBJ whole genome shotgun (WGS) entry which is preliminary data.</text>
</comment>
<dbReference type="Proteomes" id="UP001222325">
    <property type="component" value="Unassembled WGS sequence"/>
</dbReference>
<reference evidence="1" key="1">
    <citation type="submission" date="2023-03" db="EMBL/GenBank/DDBJ databases">
        <title>Massive genome expansion in bonnet fungi (Mycena s.s.) driven by repeated elements and novel gene families across ecological guilds.</title>
        <authorList>
            <consortium name="Lawrence Berkeley National Laboratory"/>
            <person name="Harder C.B."/>
            <person name="Miyauchi S."/>
            <person name="Viragh M."/>
            <person name="Kuo A."/>
            <person name="Thoen E."/>
            <person name="Andreopoulos B."/>
            <person name="Lu D."/>
            <person name="Skrede I."/>
            <person name="Drula E."/>
            <person name="Henrissat B."/>
            <person name="Morin E."/>
            <person name="Kohler A."/>
            <person name="Barry K."/>
            <person name="LaButti K."/>
            <person name="Morin E."/>
            <person name="Salamov A."/>
            <person name="Lipzen A."/>
            <person name="Mereny Z."/>
            <person name="Hegedus B."/>
            <person name="Baldrian P."/>
            <person name="Stursova M."/>
            <person name="Weitz H."/>
            <person name="Taylor A."/>
            <person name="Grigoriev I.V."/>
            <person name="Nagy L.G."/>
            <person name="Martin F."/>
            <person name="Kauserud H."/>
        </authorList>
    </citation>
    <scope>NUCLEOTIDE SEQUENCE</scope>
    <source>
        <strain evidence="1">CBHHK173m</strain>
    </source>
</reference>
<dbReference type="EMBL" id="JARJCN010000084">
    <property type="protein sequence ID" value="KAJ7076204.1"/>
    <property type="molecule type" value="Genomic_DNA"/>
</dbReference>
<dbReference type="PANTHER" id="PTHR43591">
    <property type="entry name" value="METHYLTRANSFERASE"/>
    <property type="match status" value="1"/>
</dbReference>
<dbReference type="Gene3D" id="3.40.50.150">
    <property type="entry name" value="Vaccinia Virus protein VP39"/>
    <property type="match status" value="1"/>
</dbReference>
<protein>
    <submittedName>
        <fullName evidence="1">S-adenosyl-L-methionine-dependent methyltransferase</fullName>
    </submittedName>
</protein>